<dbReference type="KEGG" id="dka:DKAM_0171"/>
<dbReference type="EMBL" id="CP001140">
    <property type="protein sequence ID" value="ACL10500.1"/>
    <property type="molecule type" value="Genomic_DNA"/>
</dbReference>
<feature type="transmembrane region" description="Helical" evidence="1">
    <location>
        <begin position="84"/>
        <end position="107"/>
    </location>
</feature>
<organism evidence="2 3">
    <name type="scientific">Desulfurococcus amylolyticus (strain DSM 18924 / JCM 16383 / VKM B-2413 / 1221n)</name>
    <name type="common">Desulfurococcus kamchatkensis</name>
    <dbReference type="NCBI Taxonomy" id="490899"/>
    <lineage>
        <taxon>Archaea</taxon>
        <taxon>Thermoproteota</taxon>
        <taxon>Thermoprotei</taxon>
        <taxon>Desulfurococcales</taxon>
        <taxon>Desulfurococcaceae</taxon>
        <taxon>Desulfurococcus</taxon>
    </lineage>
</organism>
<dbReference type="GeneID" id="7170475"/>
<proteinExistence type="predicted"/>
<dbReference type="Proteomes" id="UP000006903">
    <property type="component" value="Chromosome"/>
</dbReference>
<reference evidence="2 3" key="1">
    <citation type="journal article" date="2009" name="J. Bacteriol.">
        <title>Complete genome sequence of the anaerobic, protein-degrading hyperthermophilic crenarchaeon Desulfurococcus kamchatkensis.</title>
        <authorList>
            <person name="Ravin N.V."/>
            <person name="Mardanov A.V."/>
            <person name="Beletsky A.V."/>
            <person name="Kublanov I.V."/>
            <person name="Kolganova T.V."/>
            <person name="Lebedinsky A.V."/>
            <person name="Chernyh N.A."/>
            <person name="Bonch-Osmolovskaya E.A."/>
            <person name="Skryabin K.G."/>
        </authorList>
    </citation>
    <scope>NUCLEOTIDE SEQUENCE [LARGE SCALE GENOMIC DNA]</scope>
    <source>
        <strain evidence="3">DSM 18924 / JCM 16383 / VKM B-2413 / 1221n</strain>
    </source>
</reference>
<feature type="transmembrane region" description="Helical" evidence="1">
    <location>
        <begin position="6"/>
        <end position="26"/>
    </location>
</feature>
<accession>B8D2V3</accession>
<evidence type="ECO:0000313" key="2">
    <source>
        <dbReference type="EMBL" id="ACL10500.1"/>
    </source>
</evidence>
<evidence type="ECO:0000313" key="3">
    <source>
        <dbReference type="Proteomes" id="UP000006903"/>
    </source>
</evidence>
<sequence>MTEVLIILGVISTIVYTAMSFTRLKLATAFRDFTAIITSLITGVSSTILSTGEDPLILFLIVFFYITSLWFYGVERQGQVSKRLVNPASSRILVGVIAFVIATWIVFSKIDSRLALIIILSSLLLGAYRLRIIEKSNC</sequence>
<keyword evidence="1" id="KW-0472">Membrane</keyword>
<protein>
    <submittedName>
        <fullName evidence="2">Uncharacterized protein</fullName>
    </submittedName>
</protein>
<dbReference type="RefSeq" id="WP_012607842.1">
    <property type="nucleotide sequence ID" value="NC_011766.1"/>
</dbReference>
<keyword evidence="1" id="KW-1133">Transmembrane helix</keyword>
<feature type="transmembrane region" description="Helical" evidence="1">
    <location>
        <begin position="113"/>
        <end position="130"/>
    </location>
</feature>
<dbReference type="STRING" id="490899.DKAM_0171"/>
<dbReference type="HOGENOM" id="CLU_1860788_0_0_2"/>
<feature type="transmembrane region" description="Helical" evidence="1">
    <location>
        <begin position="56"/>
        <end position="72"/>
    </location>
</feature>
<evidence type="ECO:0000256" key="1">
    <source>
        <dbReference type="SAM" id="Phobius"/>
    </source>
</evidence>
<gene>
    <name evidence="2" type="ordered locus">DKAM_0171</name>
</gene>
<dbReference type="eggNOG" id="arCOG11768">
    <property type="taxonomic scope" value="Archaea"/>
</dbReference>
<dbReference type="AlphaFoldDB" id="B8D2V3"/>
<name>B8D2V3_DESA1</name>
<feature type="transmembrane region" description="Helical" evidence="1">
    <location>
        <begin position="33"/>
        <end position="50"/>
    </location>
</feature>
<keyword evidence="1" id="KW-0812">Transmembrane</keyword>